<keyword evidence="4" id="KW-1185">Reference proteome</keyword>
<dbReference type="RefSeq" id="WP_053233844.1">
    <property type="nucleotide sequence ID" value="NZ_CP011125.1"/>
</dbReference>
<gene>
    <name evidence="3" type="ORF">DB32_003846</name>
</gene>
<feature type="transmembrane region" description="Helical" evidence="1">
    <location>
        <begin position="91"/>
        <end position="114"/>
    </location>
</feature>
<proteinExistence type="predicted"/>
<dbReference type="KEGG" id="samy:DB32_003846"/>
<sequence>MNRLFAGLVLAAGVLCANAASAQVVIQGEGQAGGVYGQGTVYVAPAQGQPQQLQPQPQAQPQPYGSPYVAQQQAQPQPVRTVVHTSPTMALLVPGVIALGAGWLIHGLGSLGVAQQCVSLECPEDLDTWTGLGWIPVAGPWLAYGLTDYLGDYAWFNILFGIVQGVGAVLTVLGVAIQQEWEEAIYVDLGEGVRLAFDGGGSQVGATLSW</sequence>
<dbReference type="STRING" id="927083.DB32_003846"/>
<keyword evidence="2" id="KW-0732">Signal</keyword>
<dbReference type="EMBL" id="CP011125">
    <property type="protein sequence ID" value="AKF06697.1"/>
    <property type="molecule type" value="Genomic_DNA"/>
</dbReference>
<keyword evidence="1" id="KW-0472">Membrane</keyword>
<reference evidence="3 4" key="1">
    <citation type="submission" date="2015-03" db="EMBL/GenBank/DDBJ databases">
        <title>Genome assembly of Sandaracinus amylolyticus DSM 53668.</title>
        <authorList>
            <person name="Sharma G."/>
            <person name="Subramanian S."/>
        </authorList>
    </citation>
    <scope>NUCLEOTIDE SEQUENCE [LARGE SCALE GENOMIC DNA]</scope>
    <source>
        <strain evidence="3 4">DSM 53668</strain>
    </source>
</reference>
<evidence type="ECO:0000313" key="3">
    <source>
        <dbReference type="EMBL" id="AKF06697.1"/>
    </source>
</evidence>
<feature type="signal peptide" evidence="2">
    <location>
        <begin position="1"/>
        <end position="22"/>
    </location>
</feature>
<keyword evidence="1" id="KW-0812">Transmembrane</keyword>
<dbReference type="Proteomes" id="UP000034883">
    <property type="component" value="Chromosome"/>
</dbReference>
<evidence type="ECO:0000313" key="4">
    <source>
        <dbReference type="Proteomes" id="UP000034883"/>
    </source>
</evidence>
<evidence type="ECO:0000256" key="2">
    <source>
        <dbReference type="SAM" id="SignalP"/>
    </source>
</evidence>
<name>A0A0F6YJ82_9BACT</name>
<dbReference type="AlphaFoldDB" id="A0A0F6YJ82"/>
<accession>A0A0F6YJ82</accession>
<organism evidence="3 4">
    <name type="scientific">Sandaracinus amylolyticus</name>
    <dbReference type="NCBI Taxonomy" id="927083"/>
    <lineage>
        <taxon>Bacteria</taxon>
        <taxon>Pseudomonadati</taxon>
        <taxon>Myxococcota</taxon>
        <taxon>Polyangia</taxon>
        <taxon>Polyangiales</taxon>
        <taxon>Sandaracinaceae</taxon>
        <taxon>Sandaracinus</taxon>
    </lineage>
</organism>
<keyword evidence="1" id="KW-1133">Transmembrane helix</keyword>
<feature type="chain" id="PRO_5002512342" evidence="2">
    <location>
        <begin position="23"/>
        <end position="210"/>
    </location>
</feature>
<feature type="transmembrane region" description="Helical" evidence="1">
    <location>
        <begin position="153"/>
        <end position="177"/>
    </location>
</feature>
<feature type="transmembrane region" description="Helical" evidence="1">
    <location>
        <begin position="126"/>
        <end position="147"/>
    </location>
</feature>
<protein>
    <submittedName>
        <fullName evidence="3">Uncharacterized protein</fullName>
    </submittedName>
</protein>
<evidence type="ECO:0000256" key="1">
    <source>
        <dbReference type="SAM" id="Phobius"/>
    </source>
</evidence>